<evidence type="ECO:0000313" key="2">
    <source>
        <dbReference type="Proteomes" id="UP000003250"/>
    </source>
</evidence>
<protein>
    <recommendedName>
        <fullName evidence="3">Growth inhibitor PemK</fullName>
    </recommendedName>
</protein>
<dbReference type="OrthoDB" id="7432864at2"/>
<evidence type="ECO:0008006" key="3">
    <source>
        <dbReference type="Google" id="ProtNLM"/>
    </source>
</evidence>
<sequence>MSWPDPKPGLVIRYSYLWLSEAASGREEGLKDRPCAIVVVTAGVDERKRVLALPITHSPPRDMEFSIELPLETKRRLRLDDQRSWIMLSEWNDFLWPGPDLRPLPGKGQETVALGYLPPSLFEHTRQRFLTLARKQLAKRVSRTE</sequence>
<gene>
    <name evidence="1" type="ORF">MAXJ12_21319</name>
</gene>
<dbReference type="EMBL" id="AHAM01000175">
    <property type="protein sequence ID" value="EHK55178.1"/>
    <property type="molecule type" value="Genomic_DNA"/>
</dbReference>
<keyword evidence="2" id="KW-1185">Reference proteome</keyword>
<organism evidence="1 2">
    <name type="scientific">Mesorhizobium alhagi CCNWXJ12-2</name>
    <dbReference type="NCBI Taxonomy" id="1107882"/>
    <lineage>
        <taxon>Bacteria</taxon>
        <taxon>Pseudomonadati</taxon>
        <taxon>Pseudomonadota</taxon>
        <taxon>Alphaproteobacteria</taxon>
        <taxon>Hyphomicrobiales</taxon>
        <taxon>Phyllobacteriaceae</taxon>
        <taxon>Allomesorhizobium</taxon>
    </lineage>
</organism>
<dbReference type="RefSeq" id="WP_008837864.1">
    <property type="nucleotide sequence ID" value="NZ_AHAM01000175.1"/>
</dbReference>
<dbReference type="Proteomes" id="UP000003250">
    <property type="component" value="Unassembled WGS sequence"/>
</dbReference>
<proteinExistence type="predicted"/>
<accession>H0HVQ6</accession>
<evidence type="ECO:0000313" key="1">
    <source>
        <dbReference type="EMBL" id="EHK55178.1"/>
    </source>
</evidence>
<reference evidence="1 2" key="1">
    <citation type="journal article" date="2012" name="J. Bacteriol.">
        <title>Draft Genome Sequence of Mesorhizobium alhagi CCNWXJ12-2T, a Novel Salt-Resistant Species Isolated from the Desert of Northwestern China.</title>
        <authorList>
            <person name="Zhou M."/>
            <person name="Chen W."/>
            <person name="Chen H."/>
            <person name="Wei G."/>
        </authorList>
    </citation>
    <scope>NUCLEOTIDE SEQUENCE [LARGE SCALE GENOMIC DNA]</scope>
    <source>
        <strain evidence="1 2">CCNWXJ12-2</strain>
    </source>
</reference>
<name>H0HVQ6_9HYPH</name>
<dbReference type="AlphaFoldDB" id="H0HVQ6"/>